<dbReference type="WBParaSite" id="HCON_00119330-00001">
    <property type="protein sequence ID" value="HCON_00119330-00001"/>
    <property type="gene ID" value="HCON_00119330"/>
</dbReference>
<dbReference type="GO" id="GO:0030031">
    <property type="term" value="P:cell projection assembly"/>
    <property type="evidence" value="ECO:0007669"/>
    <property type="project" value="TreeGrafter"/>
</dbReference>
<proteinExistence type="inferred from homology"/>
<protein>
    <submittedName>
        <fullName evidence="3">Membrane-associated protein Hem</fullName>
    </submittedName>
</protein>
<dbReference type="PANTHER" id="PTHR12093:SF10">
    <property type="entry name" value="MEMBRANE-ASSOCIATED PROTEIN HEM"/>
    <property type="match status" value="1"/>
</dbReference>
<dbReference type="GO" id="GO:0030866">
    <property type="term" value="P:cortical actin cytoskeleton organization"/>
    <property type="evidence" value="ECO:0007669"/>
    <property type="project" value="TreeGrafter"/>
</dbReference>
<evidence type="ECO:0000313" key="2">
    <source>
        <dbReference type="Proteomes" id="UP000025227"/>
    </source>
</evidence>
<dbReference type="GO" id="GO:0031209">
    <property type="term" value="C:SCAR complex"/>
    <property type="evidence" value="ECO:0007669"/>
    <property type="project" value="TreeGrafter"/>
</dbReference>
<organism evidence="2 3">
    <name type="scientific">Haemonchus contortus</name>
    <name type="common">Barber pole worm</name>
    <dbReference type="NCBI Taxonomy" id="6289"/>
    <lineage>
        <taxon>Eukaryota</taxon>
        <taxon>Metazoa</taxon>
        <taxon>Ecdysozoa</taxon>
        <taxon>Nematoda</taxon>
        <taxon>Chromadorea</taxon>
        <taxon>Rhabditida</taxon>
        <taxon>Rhabditina</taxon>
        <taxon>Rhabditomorpha</taxon>
        <taxon>Strongyloidea</taxon>
        <taxon>Trichostrongylidae</taxon>
        <taxon>Haemonchus</taxon>
    </lineage>
</organism>
<dbReference type="GO" id="GO:0048812">
    <property type="term" value="P:neuron projection morphogenesis"/>
    <property type="evidence" value="ECO:0007669"/>
    <property type="project" value="TreeGrafter"/>
</dbReference>
<sequence length="1136" mass="128929">MAFKMESSQLKIAEKLVILNDRAVGMLTRIYNIKKACADPKSKPAFLSDKHMESAIKHIARKFPVVDARMNNSTFHYVDTMKEDIIKSLALYYYTFADLMDLKDNILQLLTTMDACQCQLDISLNYELTAGYLNLVVNLICLMILLSRVDDRKVVLGLFNAAYDLTHVQSEASFPRLGQMILDYEHPLKKLSEDLGPLNRLILSALSSLSPVYLRRNITANTWRNAQILSLTANPHQILYAAQTDTIACEYLSLDVMDRWIVLCTTVCHSSMLADKTIFNLWQMSLQMGVCLRLFRDEIFQTHHEVQQFFDSIKGYHKRSQEVKDCYSIALQQSASIHADRRRFLRTALRELCLFIKDQPGLLGPKILFVWMALSFTRDEVLWLLRHLSEWPSSNKKGSKQCDELVDRQLPELLYYMLELRQLVTKHSDVIQRYYLKYVNGYDAIMTRELVSGIGDLNEEDAVMLSDFAASISSINSDTDLRALRLDWFRFQAKMSMARSACSLHKNRKLAVIMNTNVFHLKMIDLQDEMLKETSDLSVYCFYIKTLEKQWKNCLTLPSQSRFALCFARICGHFSSALHDMCPEEKNHILEKSLAICNSILDDVCSSITDVVGALCEYELRLSEQTSPSTIAAQIVTQMLRSKGGKSAAAAAAAQKDPIQAGEESYRADRQTLTYPDKLLTTLIELCAGVGQYRQLFISDHFFAPREYLSQHIEHKFVELILAMASDAATSTPRRPSDLLMIIQSYMSVLQNVDACVPLDITRLFNNVLLQQTQPLDSRNKETMTYIYTKWYLEVVLRRASAGHMLWSEHLQAMISSGEGNDFAPEQYTDPRELRCLAQIIGPYGVKYLAERLTWHVASQIGELNKIVVANKDVLHTARTQFDCNERMKEVIQMLSHEPKEKKGAGTSASDAILQRTAIIGQIFSFRDALQVALEQVLLNRLPFLMSSFMNLYSSMDDAGKSALGELGNAMGVQGPVDVALANAVRAQSLQLNPDEHYQMSCLLLVAIAISLPKLALNETATYKPSLRASMNNTHCIPLAVNTIAGALFHYHGRGDTHLRMKEFLALASSSVLRAAQELDGRQDIVSNQSALYILLEQFVNKCRWLSMDVLEACFPYNLVRTAYQHCYQQEADTFQ</sequence>
<dbReference type="GO" id="GO:0016477">
    <property type="term" value="P:cell migration"/>
    <property type="evidence" value="ECO:0007669"/>
    <property type="project" value="TreeGrafter"/>
</dbReference>
<dbReference type="OrthoDB" id="548214at2759"/>
<keyword evidence="2" id="KW-1185">Reference proteome</keyword>
<evidence type="ECO:0000256" key="1">
    <source>
        <dbReference type="ARBA" id="ARBA00037947"/>
    </source>
</evidence>
<comment type="similarity">
    <text evidence="1">Belongs to the HEM-1/HEM-2 family.</text>
</comment>
<name>A0A7I4YM76_HAECO</name>
<accession>A0A7I4YM76</accession>
<dbReference type="InterPro" id="IPR019137">
    <property type="entry name" value="Nck-associated_protein-1"/>
</dbReference>
<dbReference type="Proteomes" id="UP000025227">
    <property type="component" value="Unplaced"/>
</dbReference>
<dbReference type="PANTHER" id="PTHR12093">
    <property type="entry name" value="NCK-ASSOCIATED PROTEIN 1"/>
    <property type="match status" value="1"/>
</dbReference>
<dbReference type="Pfam" id="PF09735">
    <property type="entry name" value="Nckap1"/>
    <property type="match status" value="1"/>
</dbReference>
<dbReference type="AlphaFoldDB" id="A0A7I4YM76"/>
<reference evidence="3" key="1">
    <citation type="submission" date="2020-12" db="UniProtKB">
        <authorList>
            <consortium name="WormBaseParasite"/>
        </authorList>
    </citation>
    <scope>IDENTIFICATION</scope>
    <source>
        <strain evidence="3">MHco3</strain>
    </source>
</reference>
<dbReference type="OMA" id="LIWHVAS"/>
<evidence type="ECO:0000313" key="3">
    <source>
        <dbReference type="WBParaSite" id="HCON_00119330-00001"/>
    </source>
</evidence>